<protein>
    <recommendedName>
        <fullName evidence="1">F-box domain-containing protein</fullName>
    </recommendedName>
</protein>
<evidence type="ECO:0000313" key="2">
    <source>
        <dbReference type="EMBL" id="KAH9831764.1"/>
    </source>
</evidence>
<dbReference type="Proteomes" id="UP000814176">
    <property type="component" value="Unassembled WGS sequence"/>
</dbReference>
<evidence type="ECO:0000313" key="3">
    <source>
        <dbReference type="Proteomes" id="UP000814176"/>
    </source>
</evidence>
<dbReference type="PROSITE" id="PS50181">
    <property type="entry name" value="FBOX"/>
    <property type="match status" value="1"/>
</dbReference>
<keyword evidence="3" id="KW-1185">Reference proteome</keyword>
<gene>
    <name evidence="2" type="ORF">C8Q71DRAFT_780227</name>
</gene>
<comment type="caution">
    <text evidence="2">The sequence shown here is derived from an EMBL/GenBank/DDBJ whole genome shotgun (WGS) entry which is preliminary data.</text>
</comment>
<dbReference type="EMBL" id="JADCUA010000024">
    <property type="protein sequence ID" value="KAH9831764.1"/>
    <property type="molecule type" value="Genomic_DNA"/>
</dbReference>
<organism evidence="2 3">
    <name type="scientific">Rhodofomes roseus</name>
    <dbReference type="NCBI Taxonomy" id="34475"/>
    <lineage>
        <taxon>Eukaryota</taxon>
        <taxon>Fungi</taxon>
        <taxon>Dikarya</taxon>
        <taxon>Basidiomycota</taxon>
        <taxon>Agaricomycotina</taxon>
        <taxon>Agaricomycetes</taxon>
        <taxon>Polyporales</taxon>
        <taxon>Rhodofomes</taxon>
    </lineage>
</organism>
<accession>A0ABQ8K5H5</accession>
<dbReference type="SUPFAM" id="SSF50998">
    <property type="entry name" value="Quinoprotein alcohol dehydrogenase-like"/>
    <property type="match status" value="1"/>
</dbReference>
<dbReference type="SMART" id="SM00256">
    <property type="entry name" value="FBOX"/>
    <property type="match status" value="1"/>
</dbReference>
<proteinExistence type="predicted"/>
<sequence length="588" mass="65823">MSSTLESLPPELLLKITSYVSLQSLRSLRLSSRHLNDVFSNNEWTVYHNAALYHAYARPECMDLSDAKASNMRYPIKDPACDGWKDYCRRCFLLDRTWAGVGHSEPETKAYREDSQNIHRIKVDEELGLLFTSSRPGAKAAICVTDLKTGALLWKTPSDYVRAWAHVEYGRGFLVFDRISGQKEIWRLADDIDNSSVSASPPDTSQMEAFSVTSRHHGRSGRGRLRPWALLTMPEMTRACRFVYPTFLAASQNTAYLWDLPSARLVQTLHGFQAMHNDIEPLGDVRYVDVDARHVVLCGQNGIRVISREDSSVVLRLSNTGSSTMLMSPELTQGSDRIPLVSPLKTEHMRSRDGHPWGRFRAAHLSETGRDLACLLADGRLVLIRDFERAVSGNVPIADAALEVDLTHVRRSNQNLTYSLVARRNTRAGYYLAFEQGRVVVATSSGLYVVTLDASQRGLSIHGASAEDKSTVLQPPQSEDGISENTEIAVSWLPRISDAEVLQHISCLQLSATRLYITWQANRVDVIPNRHCNVTAQVWKDDPPYYEPDVKNVWTGRPMVHPRGPLRDPGFVVLCVDFGASAGGEVRY</sequence>
<evidence type="ECO:0000259" key="1">
    <source>
        <dbReference type="PROSITE" id="PS50181"/>
    </source>
</evidence>
<dbReference type="RefSeq" id="XP_047774861.1">
    <property type="nucleotide sequence ID" value="XM_047924839.1"/>
</dbReference>
<reference evidence="2 3" key="1">
    <citation type="journal article" date="2021" name="Environ. Microbiol.">
        <title>Gene family expansions and transcriptome signatures uncover fungal adaptations to wood decay.</title>
        <authorList>
            <person name="Hage H."/>
            <person name="Miyauchi S."/>
            <person name="Viragh M."/>
            <person name="Drula E."/>
            <person name="Min B."/>
            <person name="Chaduli D."/>
            <person name="Navarro D."/>
            <person name="Favel A."/>
            <person name="Norest M."/>
            <person name="Lesage-Meessen L."/>
            <person name="Balint B."/>
            <person name="Merenyi Z."/>
            <person name="de Eugenio L."/>
            <person name="Morin E."/>
            <person name="Martinez A.T."/>
            <person name="Baldrian P."/>
            <person name="Stursova M."/>
            <person name="Martinez M.J."/>
            <person name="Novotny C."/>
            <person name="Magnuson J.K."/>
            <person name="Spatafora J.W."/>
            <person name="Maurice S."/>
            <person name="Pangilinan J."/>
            <person name="Andreopoulos W."/>
            <person name="LaButti K."/>
            <person name="Hundley H."/>
            <person name="Na H."/>
            <person name="Kuo A."/>
            <person name="Barry K."/>
            <person name="Lipzen A."/>
            <person name="Henrissat B."/>
            <person name="Riley R."/>
            <person name="Ahrendt S."/>
            <person name="Nagy L.G."/>
            <person name="Grigoriev I.V."/>
            <person name="Martin F."/>
            <person name="Rosso M.N."/>
        </authorList>
    </citation>
    <scope>NUCLEOTIDE SEQUENCE [LARGE SCALE GENOMIC DNA]</scope>
    <source>
        <strain evidence="2 3">CIRM-BRFM 1785</strain>
    </source>
</reference>
<dbReference type="SUPFAM" id="SSF81383">
    <property type="entry name" value="F-box domain"/>
    <property type="match status" value="1"/>
</dbReference>
<name>A0ABQ8K5H5_9APHY</name>
<dbReference type="InterPro" id="IPR011047">
    <property type="entry name" value="Quinoprotein_ADH-like_sf"/>
</dbReference>
<dbReference type="GeneID" id="72005571"/>
<feature type="domain" description="F-box" evidence="1">
    <location>
        <begin position="2"/>
        <end position="50"/>
    </location>
</feature>
<dbReference type="Pfam" id="PF12937">
    <property type="entry name" value="F-box-like"/>
    <property type="match status" value="1"/>
</dbReference>
<dbReference type="InterPro" id="IPR036047">
    <property type="entry name" value="F-box-like_dom_sf"/>
</dbReference>
<dbReference type="Gene3D" id="1.20.1280.50">
    <property type="match status" value="1"/>
</dbReference>
<dbReference type="InterPro" id="IPR001810">
    <property type="entry name" value="F-box_dom"/>
</dbReference>